<dbReference type="EMBL" id="FNCO01000006">
    <property type="protein sequence ID" value="SDH33462.1"/>
    <property type="molecule type" value="Genomic_DNA"/>
</dbReference>
<feature type="non-terminal residue" evidence="1">
    <location>
        <position position="71"/>
    </location>
</feature>
<sequence length="71" mass="7476">MTVTAIGGDVTNERTITSLDSDTRGQLHKDYADNAARIEAANDLSVSAGRDINNIGSTLQSGRDLTLNAGR</sequence>
<name>A0A1G8BJQ7_9PSED</name>
<accession>A0A1G8BJQ7</accession>
<organism evidence="1 2">
    <name type="scientific">Pseudomonas abietaniphila</name>
    <dbReference type="NCBI Taxonomy" id="89065"/>
    <lineage>
        <taxon>Bacteria</taxon>
        <taxon>Pseudomonadati</taxon>
        <taxon>Pseudomonadota</taxon>
        <taxon>Gammaproteobacteria</taxon>
        <taxon>Pseudomonadales</taxon>
        <taxon>Pseudomonadaceae</taxon>
        <taxon>Pseudomonas</taxon>
    </lineage>
</organism>
<gene>
    <name evidence="1" type="ORF">SAMN05216605_1061</name>
</gene>
<dbReference type="AlphaFoldDB" id="A0A1G8BJQ7"/>
<keyword evidence="2" id="KW-1185">Reference proteome</keyword>
<evidence type="ECO:0000313" key="1">
    <source>
        <dbReference type="EMBL" id="SDH33462.1"/>
    </source>
</evidence>
<reference evidence="2" key="1">
    <citation type="submission" date="2016-10" db="EMBL/GenBank/DDBJ databases">
        <authorList>
            <person name="Varghese N."/>
            <person name="Submissions S."/>
        </authorList>
    </citation>
    <scope>NUCLEOTIDE SEQUENCE [LARGE SCALE GENOMIC DNA]</scope>
    <source>
        <strain evidence="2">ATCC 700689</strain>
    </source>
</reference>
<dbReference type="Proteomes" id="UP000182894">
    <property type="component" value="Unassembled WGS sequence"/>
</dbReference>
<dbReference type="STRING" id="89065.SAMN05216605_1061"/>
<evidence type="ECO:0000313" key="2">
    <source>
        <dbReference type="Proteomes" id="UP000182894"/>
    </source>
</evidence>
<proteinExistence type="predicted"/>
<protein>
    <submittedName>
        <fullName evidence="1">Filamentous hemagglutinin</fullName>
    </submittedName>
</protein>